<evidence type="ECO:0000259" key="2">
    <source>
        <dbReference type="PROSITE" id="PS51462"/>
    </source>
</evidence>
<protein>
    <recommendedName>
        <fullName evidence="2">Nudix hydrolase domain-containing protein</fullName>
    </recommendedName>
</protein>
<evidence type="ECO:0000313" key="4">
    <source>
        <dbReference type="Proteomes" id="UP000070168"/>
    </source>
</evidence>
<reference evidence="3 4" key="1">
    <citation type="journal article" date="2016" name="BMC Genomics">
        <title>Genome sequencing and secondary metabolism of the postharvest pathogen Penicillium griseofulvum.</title>
        <authorList>
            <person name="Banani H."/>
            <person name="Marcet-Houben M."/>
            <person name="Ballester A.R."/>
            <person name="Abbruscato P."/>
            <person name="Gonzalez-Candelas L."/>
            <person name="Gabaldon T."/>
            <person name="Spadaro D."/>
        </authorList>
    </citation>
    <scope>NUCLEOTIDE SEQUENCE [LARGE SCALE GENOMIC DNA]</scope>
    <source>
        <strain evidence="3 4">PG3</strain>
    </source>
</reference>
<dbReference type="Proteomes" id="UP000070168">
    <property type="component" value="Unassembled WGS sequence"/>
</dbReference>
<dbReference type="CDD" id="cd02883">
    <property type="entry name" value="NUDIX_Hydrolase"/>
    <property type="match status" value="1"/>
</dbReference>
<dbReference type="SUPFAM" id="SSF55811">
    <property type="entry name" value="Nudix"/>
    <property type="match status" value="1"/>
</dbReference>
<dbReference type="RefSeq" id="XP_040649850.1">
    <property type="nucleotide sequence ID" value="XM_040797039.1"/>
</dbReference>
<dbReference type="Gene3D" id="3.90.79.10">
    <property type="entry name" value="Nucleoside Triphosphate Pyrophosphohydrolase"/>
    <property type="match status" value="1"/>
</dbReference>
<gene>
    <name evidence="3" type="ORF">PGRI_093260</name>
</gene>
<organism evidence="3 4">
    <name type="scientific">Penicillium patulum</name>
    <name type="common">Penicillium griseofulvum</name>
    <dbReference type="NCBI Taxonomy" id="5078"/>
    <lineage>
        <taxon>Eukaryota</taxon>
        <taxon>Fungi</taxon>
        <taxon>Dikarya</taxon>
        <taxon>Ascomycota</taxon>
        <taxon>Pezizomycotina</taxon>
        <taxon>Eurotiomycetes</taxon>
        <taxon>Eurotiomycetidae</taxon>
        <taxon>Eurotiales</taxon>
        <taxon>Aspergillaceae</taxon>
        <taxon>Penicillium</taxon>
    </lineage>
</organism>
<feature type="domain" description="Nudix hydrolase" evidence="2">
    <location>
        <begin position="173"/>
        <end position="333"/>
    </location>
</feature>
<accession>A0A135LQR9</accession>
<feature type="region of interest" description="Disordered" evidence="1">
    <location>
        <begin position="109"/>
        <end position="153"/>
    </location>
</feature>
<sequence>MVEEFFTVDAPLYQECHEFFQRLNQHIRGASNEHGVTDIDTGTIPEAGYNAQCQAWQQAANQSFASNSAEEFWEAFHKTRDLISAFNKRYFLPRAWNIRASWAEQIIKTPNPRAEEDTSSTSDSGDIQSDSTRDQLPAGEESSSESSAESDIEFDMEEVDVPFDVLQAKEPETERLSASTLIFHHDKLLLCQRAPHGKDDNGNYKENSWAFSWEVAGGSKEIVDKTILSTAVRETKEEVNLHGSRVSSQVYKDSWIHKGVPMTRYTFVMEVREQLTVERRWCDTKQQPVGTNEGPIRLRGDEHLDYCWVTEAQIRHSPPYDENDSRHQRGLAILESKKDIILHAFRERKDSQVDMEGYVWTESMEI</sequence>
<dbReference type="GeneID" id="63712339"/>
<comment type="caution">
    <text evidence="3">The sequence shown here is derived from an EMBL/GenBank/DDBJ whole genome shotgun (WGS) entry which is preliminary data.</text>
</comment>
<dbReference type="Pfam" id="PF00293">
    <property type="entry name" value="NUDIX"/>
    <property type="match status" value="1"/>
</dbReference>
<dbReference type="AlphaFoldDB" id="A0A135LQR9"/>
<dbReference type="EMBL" id="LHQR01000031">
    <property type="protein sequence ID" value="KXG51314.1"/>
    <property type="molecule type" value="Genomic_DNA"/>
</dbReference>
<dbReference type="PROSITE" id="PS51462">
    <property type="entry name" value="NUDIX"/>
    <property type="match status" value="1"/>
</dbReference>
<dbReference type="InterPro" id="IPR015797">
    <property type="entry name" value="NUDIX_hydrolase-like_dom_sf"/>
</dbReference>
<evidence type="ECO:0000256" key="1">
    <source>
        <dbReference type="SAM" id="MobiDB-lite"/>
    </source>
</evidence>
<name>A0A135LQR9_PENPA</name>
<dbReference type="OrthoDB" id="276276at2759"/>
<feature type="compositionally biased region" description="Low complexity" evidence="1">
    <location>
        <begin position="119"/>
        <end position="130"/>
    </location>
</feature>
<dbReference type="InterPro" id="IPR000086">
    <property type="entry name" value="NUDIX_hydrolase_dom"/>
</dbReference>
<proteinExistence type="predicted"/>
<keyword evidence="4" id="KW-1185">Reference proteome</keyword>
<evidence type="ECO:0000313" key="3">
    <source>
        <dbReference type="EMBL" id="KXG51314.1"/>
    </source>
</evidence>